<evidence type="ECO:0000313" key="2">
    <source>
        <dbReference type="Proteomes" id="UP000001396"/>
    </source>
</evidence>
<dbReference type="SUPFAM" id="SSF117281">
    <property type="entry name" value="Kelch motif"/>
    <property type="match status" value="1"/>
</dbReference>
<sequence length="516" mass="59426">MLSYNINNDHNNNNDSKINLKQSTFIELRLQSIWKSLKSSTSRYESLSATENEIKQHFEQLHQYLINEEHRLKKDIINDKDTIINQIDKNINELKYLNSIIISINSNNKNNIINKDSNDFSDDHGSDSVVLDTTDQYSTITIMKSINTSSSLQSFIKDNNQTLFYRNNKQDTLLEQYNNNSLSSLILDMIFKYNNQFKVISPTNIIDENINEYHFSTKQPDLHKFNSLIMESIKLSKTSAKVVTTNNNDIKESYIITTNHSKGMTLINTSDNSTKEFNLDYDFCSTYSSIISVGEYLYIFGGRSNQSNWIKFSVKSKNYNVSKMEGVNPGSYISVCYDGQDHIYLANGDAKRIFRFNINTTKFEPYSPEIGDLRGRQVSTMIFQGKLYSIPYSSQTMFEFDLTTKTKLVHECLSFRTYTACHDSNGNFYIHSSDNRFIRFNVETKGITKLTPIPAKEGSVYLLYHRESSTSSCIYSFGGAGYGNFRYSIETDTCQAFFKDDTHQRYWSGSASINLN</sequence>
<dbReference type="InParanoid" id="D3BIU8"/>
<proteinExistence type="predicted"/>
<protein>
    <submittedName>
        <fullName evidence="1">Uncharacterized protein</fullName>
    </submittedName>
</protein>
<dbReference type="EMBL" id="ADBJ01000037">
    <property type="protein sequence ID" value="EFA78722.1"/>
    <property type="molecule type" value="Genomic_DNA"/>
</dbReference>
<organism evidence="1 2">
    <name type="scientific">Heterostelium pallidum (strain ATCC 26659 / Pp 5 / PN500)</name>
    <name type="common">Cellular slime mold</name>
    <name type="synonym">Polysphondylium pallidum</name>
    <dbReference type="NCBI Taxonomy" id="670386"/>
    <lineage>
        <taxon>Eukaryota</taxon>
        <taxon>Amoebozoa</taxon>
        <taxon>Evosea</taxon>
        <taxon>Eumycetozoa</taxon>
        <taxon>Dictyostelia</taxon>
        <taxon>Acytosteliales</taxon>
        <taxon>Acytosteliaceae</taxon>
        <taxon>Heterostelium</taxon>
    </lineage>
</organism>
<accession>D3BIU8</accession>
<dbReference type="InterPro" id="IPR015915">
    <property type="entry name" value="Kelch-typ_b-propeller"/>
</dbReference>
<dbReference type="Proteomes" id="UP000001396">
    <property type="component" value="Unassembled WGS sequence"/>
</dbReference>
<reference evidence="1 2" key="1">
    <citation type="journal article" date="2011" name="Genome Res.">
        <title>Phylogeny-wide analysis of social amoeba genomes highlights ancient origins for complex intercellular communication.</title>
        <authorList>
            <person name="Heidel A.J."/>
            <person name="Lawal H.M."/>
            <person name="Felder M."/>
            <person name="Schilde C."/>
            <person name="Helps N.R."/>
            <person name="Tunggal B."/>
            <person name="Rivero F."/>
            <person name="John U."/>
            <person name="Schleicher M."/>
            <person name="Eichinger L."/>
            <person name="Platzer M."/>
            <person name="Noegel A.A."/>
            <person name="Schaap P."/>
            <person name="Gloeckner G."/>
        </authorList>
    </citation>
    <scope>NUCLEOTIDE SEQUENCE [LARGE SCALE GENOMIC DNA]</scope>
    <source>
        <strain evidence="2">ATCC 26659 / Pp 5 / PN500</strain>
    </source>
</reference>
<dbReference type="Gene3D" id="2.120.10.80">
    <property type="entry name" value="Kelch-type beta propeller"/>
    <property type="match status" value="1"/>
</dbReference>
<dbReference type="GeneID" id="31363663"/>
<keyword evidence="2" id="KW-1185">Reference proteome</keyword>
<comment type="caution">
    <text evidence="1">The sequence shown here is derived from an EMBL/GenBank/DDBJ whole genome shotgun (WGS) entry which is preliminary data.</text>
</comment>
<dbReference type="RefSeq" id="XP_020430846.1">
    <property type="nucleotide sequence ID" value="XM_020579007.1"/>
</dbReference>
<gene>
    <name evidence="1" type="ORF">PPL_08183</name>
</gene>
<evidence type="ECO:0000313" key="1">
    <source>
        <dbReference type="EMBL" id="EFA78722.1"/>
    </source>
</evidence>
<dbReference type="AlphaFoldDB" id="D3BIU8"/>
<name>D3BIU8_HETP5</name>